<evidence type="ECO:0000256" key="1">
    <source>
        <dbReference type="ARBA" id="ARBA00004141"/>
    </source>
</evidence>
<name>A0AAV4LGI7_9BACL</name>
<feature type="transmembrane region" description="Helical" evidence="8">
    <location>
        <begin position="392"/>
        <end position="420"/>
    </location>
</feature>
<evidence type="ECO:0000256" key="8">
    <source>
        <dbReference type="RuleBase" id="RU362002"/>
    </source>
</evidence>
<evidence type="ECO:0000259" key="10">
    <source>
        <dbReference type="Pfam" id="PF00909"/>
    </source>
</evidence>
<feature type="transmembrane region" description="Helical" evidence="8">
    <location>
        <begin position="193"/>
        <end position="214"/>
    </location>
</feature>
<dbReference type="PROSITE" id="PS01219">
    <property type="entry name" value="AMMONIUM_TRANSP"/>
    <property type="match status" value="1"/>
</dbReference>
<dbReference type="AlphaFoldDB" id="A0AAV4LGI7"/>
<comment type="subcellular location">
    <subcellularLocation>
        <location evidence="8">Cell membrane</location>
        <topology evidence="8">Multi-pass membrane protein</topology>
    </subcellularLocation>
    <subcellularLocation>
        <location evidence="1">Membrane</location>
        <topology evidence="1">Multi-pass membrane protein</topology>
    </subcellularLocation>
</comment>
<evidence type="ECO:0000256" key="4">
    <source>
        <dbReference type="ARBA" id="ARBA00022692"/>
    </source>
</evidence>
<dbReference type="GO" id="GO:0008519">
    <property type="term" value="F:ammonium channel activity"/>
    <property type="evidence" value="ECO:0007669"/>
    <property type="project" value="InterPro"/>
</dbReference>
<evidence type="ECO:0000256" key="7">
    <source>
        <dbReference type="ARBA" id="ARBA00023177"/>
    </source>
</evidence>
<reference evidence="11" key="1">
    <citation type="journal article" date="2023" name="Int. J. Syst. Evol. Microbiol.">
        <title>Collibacillus ludicampi gen. nov., sp. nov., a new soil bacterium of the family Alicyclobacillaceae.</title>
        <authorList>
            <person name="Jojima T."/>
            <person name="Ioku Y."/>
            <person name="Fukuta Y."/>
            <person name="Shirasaka N."/>
            <person name="Matsumura Y."/>
            <person name="Mori M."/>
        </authorList>
    </citation>
    <scope>NUCLEOTIDE SEQUENCE</scope>
    <source>
        <strain evidence="11">TP075</strain>
    </source>
</reference>
<keyword evidence="5 8" id="KW-1133">Transmembrane helix</keyword>
<proteinExistence type="inferred from homology"/>
<feature type="transmembrane region" description="Helical" evidence="8">
    <location>
        <begin position="352"/>
        <end position="372"/>
    </location>
</feature>
<dbReference type="FunFam" id="1.10.3430.10:FF:000008">
    <property type="entry name" value="Ammonium transporter"/>
    <property type="match status" value="1"/>
</dbReference>
<keyword evidence="4 8" id="KW-0812">Transmembrane</keyword>
<dbReference type="InterPro" id="IPR001905">
    <property type="entry name" value="Ammonium_transpt"/>
</dbReference>
<accession>A0AAV4LGI7</accession>
<evidence type="ECO:0000256" key="5">
    <source>
        <dbReference type="ARBA" id="ARBA00022989"/>
    </source>
</evidence>
<evidence type="ECO:0000313" key="11">
    <source>
        <dbReference type="EMBL" id="GIM46759.1"/>
    </source>
</evidence>
<feature type="transmembrane region" description="Helical" evidence="8">
    <location>
        <begin position="158"/>
        <end position="181"/>
    </location>
</feature>
<dbReference type="Gene3D" id="1.10.3430.10">
    <property type="entry name" value="Ammonium transporter AmtB like domains"/>
    <property type="match status" value="1"/>
</dbReference>
<keyword evidence="9" id="KW-0732">Signal</keyword>
<sequence length="471" mass="49942">MKRTISWMSGMMLLATPGLALAADEPTVKDAIQAVDTVWVLVAAVLVFLMQAGFALLEAGATRMKNAGHIAGKNVLSFAIVTLVFWAVGFAISFGQGNNYIGMSGWFLNVAEDKVNDIFASLSFSSVPLGAKFLFQVVFAGVSLAIMWGGIAERAKLIVYFVFGTLFTAIIYPVIAHWVWGGGWLSTLGMQDFAGSTVVHLQGGVAALVGAILLGPRIGKYNKDGTANVILGHNTVYSVLGVIILWFGWFGFNAGSTLMANGVFFPYVAMTTNLAAAAGAVAALLTAWVVLRKPDIGYMLNGVLAALVAITASCAFVKPWAAVVIGALAGIFMVISVLFFDRILRIDDPVGAFSVHGMAGIWGTLSTGFFAAPDLVQKLGVGQPGLFYGGGWHQLGIQFLGIAVSFAFVFVASFLILYAIKVTVGLRISREEEIIGLDVSEHGVSGYPEQLPHGGDYHPGSNMEFRPTHLA</sequence>
<comment type="caution">
    <text evidence="11">The sequence shown here is derived from an EMBL/GenBank/DDBJ whole genome shotgun (WGS) entry which is preliminary data.</text>
</comment>
<feature type="transmembrane region" description="Helical" evidence="8">
    <location>
        <begin position="322"/>
        <end position="340"/>
    </location>
</feature>
<dbReference type="EMBL" id="BOQE01000001">
    <property type="protein sequence ID" value="GIM46759.1"/>
    <property type="molecule type" value="Genomic_DNA"/>
</dbReference>
<feature type="transmembrane region" description="Helical" evidence="8">
    <location>
        <begin position="38"/>
        <end position="57"/>
    </location>
</feature>
<evidence type="ECO:0000256" key="9">
    <source>
        <dbReference type="SAM" id="SignalP"/>
    </source>
</evidence>
<protein>
    <recommendedName>
        <fullName evidence="8">Ammonium transporter</fullName>
    </recommendedName>
</protein>
<keyword evidence="7 8" id="KW-0924">Ammonia transport</keyword>
<feature type="transmembrane region" description="Helical" evidence="8">
    <location>
        <begin position="264"/>
        <end position="291"/>
    </location>
</feature>
<keyword evidence="3 8" id="KW-0813">Transport</keyword>
<dbReference type="PANTHER" id="PTHR11730">
    <property type="entry name" value="AMMONIUM TRANSPORTER"/>
    <property type="match status" value="1"/>
</dbReference>
<feature type="transmembrane region" description="Helical" evidence="8">
    <location>
        <begin position="133"/>
        <end position="151"/>
    </location>
</feature>
<feature type="signal peptide" evidence="9">
    <location>
        <begin position="1"/>
        <end position="22"/>
    </location>
</feature>
<dbReference type="GO" id="GO:0005886">
    <property type="term" value="C:plasma membrane"/>
    <property type="evidence" value="ECO:0007669"/>
    <property type="project" value="UniProtKB-SubCell"/>
</dbReference>
<evidence type="ECO:0000256" key="2">
    <source>
        <dbReference type="ARBA" id="ARBA00005887"/>
    </source>
</evidence>
<dbReference type="PANTHER" id="PTHR11730:SF6">
    <property type="entry name" value="AMMONIUM TRANSPORTER"/>
    <property type="match status" value="1"/>
</dbReference>
<dbReference type="Pfam" id="PF00909">
    <property type="entry name" value="Ammonium_transp"/>
    <property type="match status" value="1"/>
</dbReference>
<organism evidence="11 12">
    <name type="scientific">Collibacillus ludicampi</name>
    <dbReference type="NCBI Taxonomy" id="2771369"/>
    <lineage>
        <taxon>Bacteria</taxon>
        <taxon>Bacillati</taxon>
        <taxon>Bacillota</taxon>
        <taxon>Bacilli</taxon>
        <taxon>Bacillales</taxon>
        <taxon>Alicyclobacillaceae</taxon>
        <taxon>Collibacillus</taxon>
    </lineage>
</organism>
<comment type="similarity">
    <text evidence="2 8">Belongs to the ammonia transporter channel (TC 1.A.11.2) family.</text>
</comment>
<keyword evidence="12" id="KW-1185">Reference proteome</keyword>
<dbReference type="GO" id="GO:0097272">
    <property type="term" value="P:ammonium homeostasis"/>
    <property type="evidence" value="ECO:0007669"/>
    <property type="project" value="TreeGrafter"/>
</dbReference>
<dbReference type="SUPFAM" id="SSF111352">
    <property type="entry name" value="Ammonium transporter"/>
    <property type="match status" value="1"/>
</dbReference>
<dbReference type="Proteomes" id="UP001057291">
    <property type="component" value="Unassembled WGS sequence"/>
</dbReference>
<feature type="transmembrane region" description="Helical" evidence="8">
    <location>
        <begin position="298"/>
        <end position="316"/>
    </location>
</feature>
<feature type="transmembrane region" description="Helical" evidence="8">
    <location>
        <begin position="78"/>
        <end position="97"/>
    </location>
</feature>
<feature type="domain" description="Ammonium transporter AmtB-like" evidence="10">
    <location>
        <begin position="38"/>
        <end position="447"/>
    </location>
</feature>
<keyword evidence="6 8" id="KW-0472">Membrane</keyword>
<feature type="chain" id="PRO_5043539882" description="Ammonium transporter" evidence="9">
    <location>
        <begin position="23"/>
        <end position="471"/>
    </location>
</feature>
<dbReference type="InterPro" id="IPR029020">
    <property type="entry name" value="Ammonium/urea_transptr"/>
</dbReference>
<dbReference type="InterPro" id="IPR024041">
    <property type="entry name" value="NH4_transpt_AmtB-like_dom"/>
</dbReference>
<dbReference type="NCBIfam" id="TIGR00836">
    <property type="entry name" value="amt"/>
    <property type="match status" value="1"/>
</dbReference>
<gene>
    <name evidence="11" type="ORF">DNHGIG_23080</name>
</gene>
<evidence type="ECO:0000313" key="12">
    <source>
        <dbReference type="Proteomes" id="UP001057291"/>
    </source>
</evidence>
<evidence type="ECO:0000256" key="6">
    <source>
        <dbReference type="ARBA" id="ARBA00023136"/>
    </source>
</evidence>
<dbReference type="InterPro" id="IPR018047">
    <property type="entry name" value="Ammonium_transpt_CS"/>
</dbReference>
<feature type="transmembrane region" description="Helical" evidence="8">
    <location>
        <begin position="235"/>
        <end position="252"/>
    </location>
</feature>
<evidence type="ECO:0000256" key="3">
    <source>
        <dbReference type="ARBA" id="ARBA00022448"/>
    </source>
</evidence>